<feature type="transmembrane region" description="Helical" evidence="6">
    <location>
        <begin position="223"/>
        <end position="245"/>
    </location>
</feature>
<dbReference type="GeneID" id="111124713"/>
<evidence type="ECO:0000256" key="3">
    <source>
        <dbReference type="ARBA" id="ARBA00022729"/>
    </source>
</evidence>
<dbReference type="Gene3D" id="2.20.100.10">
    <property type="entry name" value="Thrombospondin type-1 (TSP1) repeat"/>
    <property type="match status" value="2"/>
</dbReference>
<dbReference type="SUPFAM" id="SSF82895">
    <property type="entry name" value="TSP-1 type 1 repeat"/>
    <property type="match status" value="2"/>
</dbReference>
<dbReference type="PANTHER" id="PTHR22906">
    <property type="entry name" value="PROPERDIN"/>
    <property type="match status" value="1"/>
</dbReference>
<keyword evidence="6" id="KW-0812">Transmembrane</keyword>
<dbReference type="FunFam" id="2.20.100.10:FF:000001">
    <property type="entry name" value="semaphorin-5A isoform X1"/>
    <property type="match status" value="1"/>
</dbReference>
<dbReference type="PANTHER" id="PTHR22906:SF43">
    <property type="entry name" value="PROPERDIN"/>
    <property type="match status" value="1"/>
</dbReference>
<evidence type="ECO:0000313" key="8">
    <source>
        <dbReference type="RefSeq" id="XP_022323547.1"/>
    </source>
</evidence>
<sequence>MDNETAVFFDWNSSVGEPNDQEDDFCIRLYKNTLTMGTWSCHDANQYLCEDAPIHGNWSTWTAWSDCSSTCGNGSQSRVRYCDSPYPSGGGAFCTGSSSDDQLCHLGDCSVNGMWSVWTGWSDCIQVQCGVSNRTRSRSCDSPVPTGGGSDCVGVATETEGCVNSTCPPGNKRSCVLFQDFSPDTLKEKIEEITKTLTVNKSTLSTTVRRKTCAEDPRPSSTYIGVVAIVFLGVYFGLLLLWTVLHF</sequence>
<gene>
    <name evidence="8" type="primary">LOC111124713</name>
</gene>
<dbReference type="AlphaFoldDB" id="A0A8B8D5Y4"/>
<dbReference type="FunFam" id="2.20.100.10:FF:000007">
    <property type="entry name" value="Thrombospondin 1"/>
    <property type="match status" value="1"/>
</dbReference>
<dbReference type="PROSITE" id="PS50092">
    <property type="entry name" value="TSP1"/>
    <property type="match status" value="2"/>
</dbReference>
<keyword evidence="6" id="KW-1133">Transmembrane helix</keyword>
<evidence type="ECO:0000256" key="1">
    <source>
        <dbReference type="ARBA" id="ARBA00004613"/>
    </source>
</evidence>
<evidence type="ECO:0000313" key="7">
    <source>
        <dbReference type="Proteomes" id="UP000694844"/>
    </source>
</evidence>
<keyword evidence="2" id="KW-0964">Secreted</keyword>
<evidence type="ECO:0000256" key="6">
    <source>
        <dbReference type="SAM" id="Phobius"/>
    </source>
</evidence>
<evidence type="ECO:0000256" key="5">
    <source>
        <dbReference type="ARBA" id="ARBA00023157"/>
    </source>
</evidence>
<dbReference type="Pfam" id="PF00090">
    <property type="entry name" value="TSP_1"/>
    <property type="match status" value="2"/>
</dbReference>
<keyword evidence="5" id="KW-1015">Disulfide bond</keyword>
<accession>A0A8B8D5Y4</accession>
<keyword evidence="3" id="KW-0732">Signal</keyword>
<dbReference type="RefSeq" id="XP_022323547.1">
    <property type="nucleotide sequence ID" value="XM_022467839.1"/>
</dbReference>
<proteinExistence type="predicted"/>
<keyword evidence="6" id="KW-0472">Membrane</keyword>
<name>A0A8B8D5Y4_CRAVI</name>
<protein>
    <submittedName>
        <fullName evidence="8">Ectin-like</fullName>
    </submittedName>
</protein>
<dbReference type="InterPro" id="IPR052065">
    <property type="entry name" value="Compl_asym_regulator"/>
</dbReference>
<dbReference type="InterPro" id="IPR000884">
    <property type="entry name" value="TSP1_rpt"/>
</dbReference>
<dbReference type="PRINTS" id="PR01705">
    <property type="entry name" value="TSP1REPEAT"/>
</dbReference>
<comment type="subcellular location">
    <subcellularLocation>
        <location evidence="1">Secreted</location>
    </subcellularLocation>
</comment>
<keyword evidence="7" id="KW-1185">Reference proteome</keyword>
<reference evidence="8" key="1">
    <citation type="submission" date="2025-08" db="UniProtKB">
        <authorList>
            <consortium name="RefSeq"/>
        </authorList>
    </citation>
    <scope>IDENTIFICATION</scope>
    <source>
        <tissue evidence="8">Whole sample</tissue>
    </source>
</reference>
<organism evidence="7 8">
    <name type="scientific">Crassostrea virginica</name>
    <name type="common">Eastern oyster</name>
    <dbReference type="NCBI Taxonomy" id="6565"/>
    <lineage>
        <taxon>Eukaryota</taxon>
        <taxon>Metazoa</taxon>
        <taxon>Spiralia</taxon>
        <taxon>Lophotrochozoa</taxon>
        <taxon>Mollusca</taxon>
        <taxon>Bivalvia</taxon>
        <taxon>Autobranchia</taxon>
        <taxon>Pteriomorphia</taxon>
        <taxon>Ostreida</taxon>
        <taxon>Ostreoidea</taxon>
        <taxon>Ostreidae</taxon>
        <taxon>Crassostrea</taxon>
    </lineage>
</organism>
<dbReference type="KEGG" id="cvn:111124713"/>
<dbReference type="InterPro" id="IPR036383">
    <property type="entry name" value="TSP1_rpt_sf"/>
</dbReference>
<evidence type="ECO:0000256" key="2">
    <source>
        <dbReference type="ARBA" id="ARBA00022525"/>
    </source>
</evidence>
<dbReference type="OrthoDB" id="336181at2759"/>
<dbReference type="SMART" id="SM00209">
    <property type="entry name" value="TSP1"/>
    <property type="match status" value="2"/>
</dbReference>
<dbReference type="Proteomes" id="UP000694844">
    <property type="component" value="Chromosome 3"/>
</dbReference>
<keyword evidence="4" id="KW-0677">Repeat</keyword>
<evidence type="ECO:0000256" key="4">
    <source>
        <dbReference type="ARBA" id="ARBA00022737"/>
    </source>
</evidence>